<dbReference type="PANTHER" id="PTHR33112">
    <property type="entry name" value="DOMAIN PROTEIN, PUTATIVE-RELATED"/>
    <property type="match status" value="1"/>
</dbReference>
<dbReference type="PANTHER" id="PTHR33112:SF9">
    <property type="entry name" value="HETEROKARYON INCOMPATIBILITY DOMAIN-CONTAINING PROTEIN"/>
    <property type="match status" value="1"/>
</dbReference>
<proteinExistence type="predicted"/>
<evidence type="ECO:0000313" key="2">
    <source>
        <dbReference type="Proteomes" id="UP001201980"/>
    </source>
</evidence>
<dbReference type="EMBL" id="JAKWBI020000577">
    <property type="protein sequence ID" value="KAJ2893696.1"/>
    <property type="molecule type" value="Genomic_DNA"/>
</dbReference>
<sequence>MGVHELDVVFVRLYSSLVVARVGRVRQKACSTDRSSRRRRASLISAASGTNYRLLLTEISDRLPAISGAARRFAGIWVRPNRPEHRYLAGCWRDEISKDLMWRRLGPDITKASRIAKIPSWSWAGTKTHIGFDSAMFFGLEATLISSPADGEEQGDFGKADLGLGLCISGRVRDAEAVRDTYCHRLKVFLELGEQLVTEMGEFVLDSQDALSGAQIVIRLELAEMQLLGHAKWQQVSLVLKSTSQDSFQRVPSSRDFVRWVYFNKRHLQRYHQCDYRSDRLMAFKSLMCLIGPMSMPR</sequence>
<dbReference type="Proteomes" id="UP001201980">
    <property type="component" value="Unassembled WGS sequence"/>
</dbReference>
<name>A0AAD5RHL7_9PEZI</name>
<protein>
    <submittedName>
        <fullName evidence="1">Uncharacterized protein</fullName>
    </submittedName>
</protein>
<reference evidence="1" key="1">
    <citation type="submission" date="2022-07" db="EMBL/GenBank/DDBJ databases">
        <title>Draft genome sequence of Zalerion maritima ATCC 34329, a (micro)plastics degrading marine fungus.</title>
        <authorList>
            <person name="Paco A."/>
            <person name="Goncalves M.F.M."/>
            <person name="Rocha-Santos T.A.P."/>
            <person name="Alves A."/>
        </authorList>
    </citation>
    <scope>NUCLEOTIDE SEQUENCE</scope>
    <source>
        <strain evidence="1">ATCC 34329</strain>
    </source>
</reference>
<keyword evidence="2" id="KW-1185">Reference proteome</keyword>
<dbReference type="AlphaFoldDB" id="A0AAD5RHL7"/>
<evidence type="ECO:0000313" key="1">
    <source>
        <dbReference type="EMBL" id="KAJ2893696.1"/>
    </source>
</evidence>
<accession>A0AAD5RHL7</accession>
<comment type="caution">
    <text evidence="1">The sequence shown here is derived from an EMBL/GenBank/DDBJ whole genome shotgun (WGS) entry which is preliminary data.</text>
</comment>
<gene>
    <name evidence="1" type="ORF">MKZ38_008320</name>
</gene>
<organism evidence="1 2">
    <name type="scientific">Zalerion maritima</name>
    <dbReference type="NCBI Taxonomy" id="339359"/>
    <lineage>
        <taxon>Eukaryota</taxon>
        <taxon>Fungi</taxon>
        <taxon>Dikarya</taxon>
        <taxon>Ascomycota</taxon>
        <taxon>Pezizomycotina</taxon>
        <taxon>Sordariomycetes</taxon>
        <taxon>Lulworthiomycetidae</taxon>
        <taxon>Lulworthiales</taxon>
        <taxon>Lulworthiaceae</taxon>
        <taxon>Zalerion</taxon>
    </lineage>
</organism>